<keyword evidence="3" id="KW-1185">Reference proteome</keyword>
<feature type="region of interest" description="Disordered" evidence="1">
    <location>
        <begin position="93"/>
        <end position="148"/>
    </location>
</feature>
<feature type="non-terminal residue" evidence="2">
    <location>
        <position position="1"/>
    </location>
</feature>
<dbReference type="EMBL" id="CAJVPZ010044036">
    <property type="protein sequence ID" value="CAG8766824.1"/>
    <property type="molecule type" value="Genomic_DNA"/>
</dbReference>
<organism evidence="2 3">
    <name type="scientific">Racocetra fulgida</name>
    <dbReference type="NCBI Taxonomy" id="60492"/>
    <lineage>
        <taxon>Eukaryota</taxon>
        <taxon>Fungi</taxon>
        <taxon>Fungi incertae sedis</taxon>
        <taxon>Mucoromycota</taxon>
        <taxon>Glomeromycotina</taxon>
        <taxon>Glomeromycetes</taxon>
        <taxon>Diversisporales</taxon>
        <taxon>Gigasporaceae</taxon>
        <taxon>Racocetra</taxon>
    </lineage>
</organism>
<comment type="caution">
    <text evidence="2">The sequence shown here is derived from an EMBL/GenBank/DDBJ whole genome shotgun (WGS) entry which is preliminary data.</text>
</comment>
<proteinExistence type="predicted"/>
<accession>A0A9N9NWF0</accession>
<dbReference type="OrthoDB" id="2327721at2759"/>
<evidence type="ECO:0000313" key="3">
    <source>
        <dbReference type="Proteomes" id="UP000789396"/>
    </source>
</evidence>
<dbReference type="AlphaFoldDB" id="A0A9N9NWF0"/>
<sequence>PAILVISDENFDKVEYDSINVDFSHLENIQGKFGIIKKILNLVLATSRIEELYKIHKNFTTDIKIEITNKSRNGDNIAEFIFVINNPIEIRTKGQPKESNHVNTNIKGKRKQVFSSNQNNENKIRRPRKVLDDVDLNSSKSSKNKRRK</sequence>
<evidence type="ECO:0000313" key="2">
    <source>
        <dbReference type="EMBL" id="CAG8766824.1"/>
    </source>
</evidence>
<evidence type="ECO:0000256" key="1">
    <source>
        <dbReference type="SAM" id="MobiDB-lite"/>
    </source>
</evidence>
<dbReference type="Proteomes" id="UP000789396">
    <property type="component" value="Unassembled WGS sequence"/>
</dbReference>
<protein>
    <submittedName>
        <fullName evidence="2">132_t:CDS:1</fullName>
    </submittedName>
</protein>
<name>A0A9N9NWF0_9GLOM</name>
<feature type="non-terminal residue" evidence="2">
    <location>
        <position position="148"/>
    </location>
</feature>
<reference evidence="2" key="1">
    <citation type="submission" date="2021-06" db="EMBL/GenBank/DDBJ databases">
        <authorList>
            <person name="Kallberg Y."/>
            <person name="Tangrot J."/>
            <person name="Rosling A."/>
        </authorList>
    </citation>
    <scope>NUCLEOTIDE SEQUENCE</scope>
    <source>
        <strain evidence="2">IN212</strain>
    </source>
</reference>
<gene>
    <name evidence="2" type="ORF">RFULGI_LOCUS14757</name>
</gene>